<keyword evidence="2" id="KW-1185">Reference proteome</keyword>
<dbReference type="AlphaFoldDB" id="A0A1M5WHN1"/>
<dbReference type="STRING" id="947013.SAMN04488109_5710"/>
<evidence type="ECO:0000313" key="2">
    <source>
        <dbReference type="Proteomes" id="UP000184212"/>
    </source>
</evidence>
<proteinExistence type="predicted"/>
<organism evidence="1 2">
    <name type="scientific">Chryseolinea serpens</name>
    <dbReference type="NCBI Taxonomy" id="947013"/>
    <lineage>
        <taxon>Bacteria</taxon>
        <taxon>Pseudomonadati</taxon>
        <taxon>Bacteroidota</taxon>
        <taxon>Cytophagia</taxon>
        <taxon>Cytophagales</taxon>
        <taxon>Fulvivirgaceae</taxon>
        <taxon>Chryseolinea</taxon>
    </lineage>
</organism>
<accession>A0A1M5WHN1</accession>
<dbReference type="EMBL" id="FQWQ01000005">
    <property type="protein sequence ID" value="SHH87029.1"/>
    <property type="molecule type" value="Genomic_DNA"/>
</dbReference>
<protein>
    <submittedName>
        <fullName evidence="1">Uncharacterized protein</fullName>
    </submittedName>
</protein>
<name>A0A1M5WHN1_9BACT</name>
<sequence length="42" mass="4930">MDNPKKVIHFYLMRHPIVKRCLLDSTKDFLESYPLSTIKGPP</sequence>
<gene>
    <name evidence="1" type="ORF">SAMN04488109_5710</name>
</gene>
<evidence type="ECO:0000313" key="1">
    <source>
        <dbReference type="EMBL" id="SHH87029.1"/>
    </source>
</evidence>
<reference evidence="1 2" key="1">
    <citation type="submission" date="2016-11" db="EMBL/GenBank/DDBJ databases">
        <authorList>
            <person name="Jaros S."/>
            <person name="Januszkiewicz K."/>
            <person name="Wedrychowicz H."/>
        </authorList>
    </citation>
    <scope>NUCLEOTIDE SEQUENCE [LARGE SCALE GENOMIC DNA]</scope>
    <source>
        <strain evidence="1 2">DSM 24574</strain>
    </source>
</reference>
<dbReference type="Proteomes" id="UP000184212">
    <property type="component" value="Unassembled WGS sequence"/>
</dbReference>